<protein>
    <submittedName>
        <fullName evidence="1">Uncharacterized protein</fullName>
    </submittedName>
</protein>
<dbReference type="EMBL" id="CAKOFQ010008427">
    <property type="protein sequence ID" value="CAH2014099.1"/>
    <property type="molecule type" value="Genomic_DNA"/>
</dbReference>
<sequence>MENEKDTWKVMQKVKRHLAGKVDTAKGVRKAGGGVLIIEGKNQLQQKLIAETLKKDEELKVKTERQIRPRLRITLVTKGYEADLAVGELKEQNQELFREFTEEDLKGVKIIRRMPCRNPGKKIGFWKHRRRFSEKNASWKGDWMLGSV</sequence>
<evidence type="ECO:0000313" key="2">
    <source>
        <dbReference type="Proteomes" id="UP001152888"/>
    </source>
</evidence>
<dbReference type="AlphaFoldDB" id="A0A9P0MD21"/>
<keyword evidence="2" id="KW-1185">Reference proteome</keyword>
<evidence type="ECO:0000313" key="1">
    <source>
        <dbReference type="EMBL" id="CAH2014099.1"/>
    </source>
</evidence>
<name>A0A9P0MD21_ACAOB</name>
<proteinExistence type="predicted"/>
<dbReference type="Proteomes" id="UP001152888">
    <property type="component" value="Unassembled WGS sequence"/>
</dbReference>
<organism evidence="1 2">
    <name type="scientific">Acanthoscelides obtectus</name>
    <name type="common">Bean weevil</name>
    <name type="synonym">Bruchus obtectus</name>
    <dbReference type="NCBI Taxonomy" id="200917"/>
    <lineage>
        <taxon>Eukaryota</taxon>
        <taxon>Metazoa</taxon>
        <taxon>Ecdysozoa</taxon>
        <taxon>Arthropoda</taxon>
        <taxon>Hexapoda</taxon>
        <taxon>Insecta</taxon>
        <taxon>Pterygota</taxon>
        <taxon>Neoptera</taxon>
        <taxon>Endopterygota</taxon>
        <taxon>Coleoptera</taxon>
        <taxon>Polyphaga</taxon>
        <taxon>Cucujiformia</taxon>
        <taxon>Chrysomeloidea</taxon>
        <taxon>Chrysomelidae</taxon>
        <taxon>Bruchinae</taxon>
        <taxon>Bruchini</taxon>
        <taxon>Acanthoscelides</taxon>
    </lineage>
</organism>
<dbReference type="OrthoDB" id="10042604at2759"/>
<accession>A0A9P0MD21</accession>
<gene>
    <name evidence="1" type="ORF">ACAOBT_LOCUS33884</name>
</gene>
<reference evidence="1" key="1">
    <citation type="submission" date="2022-03" db="EMBL/GenBank/DDBJ databases">
        <authorList>
            <person name="Sayadi A."/>
        </authorList>
    </citation>
    <scope>NUCLEOTIDE SEQUENCE</scope>
</reference>
<comment type="caution">
    <text evidence="1">The sequence shown here is derived from an EMBL/GenBank/DDBJ whole genome shotgun (WGS) entry which is preliminary data.</text>
</comment>